<dbReference type="OrthoDB" id="1161498at2759"/>
<dbReference type="GeneID" id="116198056"/>
<comment type="caution">
    <text evidence="1">The sequence shown here is derived from an EMBL/GenBank/DDBJ whole genome shotgun (WGS) entry which is preliminary data.</text>
</comment>
<accession>A0A218WK69</accession>
<dbReference type="Proteomes" id="UP000233551">
    <property type="component" value="Unassembled WGS sequence"/>
</dbReference>
<keyword evidence="4" id="KW-1185">Reference proteome</keyword>
<gene>
    <name evidence="1" type="ORF">CDL15_Pgr013099</name>
    <name evidence="2" type="ORF">CRG98_019476</name>
</gene>
<dbReference type="EMBL" id="MTKT01004273">
    <property type="protein sequence ID" value="OWM72631.1"/>
    <property type="molecule type" value="Genomic_DNA"/>
</dbReference>
<sequence length="341" mass="38872">MMKLTTEWEWRLLPRYNFTNLQYAMDATTPTVPITLIPKSPLAKSSTVESSGENAGSESGTMSHMEGCFKLSDFWDSYDQWSACGVGVPIRLPNGDCLMQYYWPSLSALQLFTRRKIRIPMMKARSATKSESNAFTGEKIKSSSDNHPSLETDEIIILGNTEEVGELCCQYNDIVNPYGRPPLTERVRSLIERYPELVTLKSSDLTSHSWVAVAWYPVYRVPISTVKELNASFMTFHKLSSASPCTKRMLPVVETENIKREKMQLAGKKAGGEAKSRLPHTAVIPPFAMSTYRMSGEVWFSPGTDDLQMAIYYQQTAWRWIKQHKFKHHDFNFFMSRGIRS</sequence>
<dbReference type="PANTHER" id="PTHR31343:SF29">
    <property type="entry name" value="DUF789 DOMAIN-CONTAINING PROTEIN"/>
    <property type="match status" value="1"/>
</dbReference>
<name>A0A218WK69_PUNGR</name>
<dbReference type="AlphaFoldDB" id="A0A218WK69"/>
<proteinExistence type="predicted"/>
<evidence type="ECO:0000313" key="2">
    <source>
        <dbReference type="EMBL" id="PKI60132.1"/>
    </source>
</evidence>
<dbReference type="Proteomes" id="UP000197138">
    <property type="component" value="Unassembled WGS sequence"/>
</dbReference>
<dbReference type="PANTHER" id="PTHR31343">
    <property type="entry name" value="T15D22.8"/>
    <property type="match status" value="1"/>
</dbReference>
<dbReference type="InterPro" id="IPR008507">
    <property type="entry name" value="DUF789"/>
</dbReference>
<reference evidence="2 4" key="3">
    <citation type="submission" date="2017-11" db="EMBL/GenBank/DDBJ databases">
        <title>De-novo sequencing of pomegranate (Punica granatum L.) genome.</title>
        <authorList>
            <person name="Akparov Z."/>
            <person name="Amiraslanov A."/>
            <person name="Hajiyeva S."/>
            <person name="Abbasov M."/>
            <person name="Kaur K."/>
            <person name="Hamwieh A."/>
            <person name="Solovyev V."/>
            <person name="Salamov A."/>
            <person name="Braich B."/>
            <person name="Kosarev P."/>
            <person name="Mahmoud A."/>
            <person name="Hajiyev E."/>
            <person name="Babayeva S."/>
            <person name="Izzatullayeva V."/>
            <person name="Mammadov A."/>
            <person name="Mammadov A."/>
            <person name="Sharifova S."/>
            <person name="Ojaghi J."/>
            <person name="Eynullazada K."/>
            <person name="Bayramov B."/>
            <person name="Abdulazimova A."/>
            <person name="Shahmuradov I."/>
        </authorList>
    </citation>
    <scope>NUCLEOTIDE SEQUENCE [LARGE SCALE GENOMIC DNA]</scope>
    <source>
        <strain evidence="2">AG2017</strain>
        <strain evidence="4">cv. AG2017</strain>
        <tissue evidence="2">Leaf</tissue>
    </source>
</reference>
<dbReference type="STRING" id="22663.A0A218WK69"/>
<evidence type="ECO:0000313" key="4">
    <source>
        <dbReference type="Proteomes" id="UP000233551"/>
    </source>
</evidence>
<reference evidence="3" key="1">
    <citation type="journal article" date="2017" name="Plant J.">
        <title>The pomegranate (Punica granatum L.) genome and the genomics of punicalagin biosynthesis.</title>
        <authorList>
            <person name="Qin G."/>
            <person name="Xu C."/>
            <person name="Ming R."/>
            <person name="Tang H."/>
            <person name="Guyot R."/>
            <person name="Kramer E.M."/>
            <person name="Hu Y."/>
            <person name="Yi X."/>
            <person name="Qi Y."/>
            <person name="Xu X."/>
            <person name="Gao Z."/>
            <person name="Pan H."/>
            <person name="Jian J."/>
            <person name="Tian Y."/>
            <person name="Yue Z."/>
            <person name="Xu Y."/>
        </authorList>
    </citation>
    <scope>NUCLEOTIDE SEQUENCE [LARGE SCALE GENOMIC DNA]</scope>
    <source>
        <strain evidence="3">cv. Dabenzi</strain>
    </source>
</reference>
<organism evidence="1 3">
    <name type="scientific">Punica granatum</name>
    <name type="common">Pomegranate</name>
    <dbReference type="NCBI Taxonomy" id="22663"/>
    <lineage>
        <taxon>Eukaryota</taxon>
        <taxon>Viridiplantae</taxon>
        <taxon>Streptophyta</taxon>
        <taxon>Embryophyta</taxon>
        <taxon>Tracheophyta</taxon>
        <taxon>Spermatophyta</taxon>
        <taxon>Magnoliopsida</taxon>
        <taxon>eudicotyledons</taxon>
        <taxon>Gunneridae</taxon>
        <taxon>Pentapetalae</taxon>
        <taxon>rosids</taxon>
        <taxon>malvids</taxon>
        <taxon>Myrtales</taxon>
        <taxon>Lythraceae</taxon>
        <taxon>Punica</taxon>
    </lineage>
</organism>
<dbReference type="EMBL" id="PGOL01001187">
    <property type="protein sequence ID" value="PKI60132.1"/>
    <property type="molecule type" value="Genomic_DNA"/>
</dbReference>
<reference evidence="1" key="2">
    <citation type="submission" date="2017-06" db="EMBL/GenBank/DDBJ databases">
        <title>The pomegranate genome and the genomics of punicalagin biosynthesis.</title>
        <authorList>
            <person name="Xu C."/>
        </authorList>
    </citation>
    <scope>NUCLEOTIDE SEQUENCE [LARGE SCALE GENOMIC DNA]</scope>
    <source>
        <tissue evidence="1">Fresh leaf</tissue>
    </source>
</reference>
<evidence type="ECO:0000313" key="1">
    <source>
        <dbReference type="EMBL" id="OWM72631.1"/>
    </source>
</evidence>
<evidence type="ECO:0000313" key="3">
    <source>
        <dbReference type="Proteomes" id="UP000197138"/>
    </source>
</evidence>
<protein>
    <submittedName>
        <fullName evidence="1">Uncharacterized protein</fullName>
    </submittedName>
</protein>
<dbReference type="Pfam" id="PF05623">
    <property type="entry name" value="DUF789"/>
    <property type="match status" value="1"/>
</dbReference>